<organism evidence="2 3">
    <name type="scientific">Candidatus Kutchimonas denitrificans</name>
    <dbReference type="NCBI Taxonomy" id="3056748"/>
    <lineage>
        <taxon>Bacteria</taxon>
        <taxon>Pseudomonadati</taxon>
        <taxon>Gemmatimonadota</taxon>
        <taxon>Gemmatimonadia</taxon>
        <taxon>Candidatus Palauibacterales</taxon>
        <taxon>Candidatus Palauibacteraceae</taxon>
        <taxon>Candidatus Kutchimonas</taxon>
    </lineage>
</organism>
<gene>
    <name evidence="2" type="ORF">GWO12_00515</name>
</gene>
<proteinExistence type="predicted"/>
<evidence type="ECO:0000313" key="3">
    <source>
        <dbReference type="Proteomes" id="UP000702544"/>
    </source>
</evidence>
<dbReference type="EMBL" id="JAACAK010000002">
    <property type="protein sequence ID" value="NIR73589.1"/>
    <property type="molecule type" value="Genomic_DNA"/>
</dbReference>
<reference evidence="2 3" key="1">
    <citation type="submission" date="2020-01" db="EMBL/GenBank/DDBJ databases">
        <title>Genomes assembled from Gulf of Kutch pelagic sediment metagenomes.</title>
        <authorList>
            <person name="Chandrashekar M."/>
            <person name="Mahajan M.S."/>
            <person name="Dave K.J."/>
            <person name="Vatsa P."/>
            <person name="Nathani N.M."/>
        </authorList>
    </citation>
    <scope>NUCLEOTIDE SEQUENCE [LARGE SCALE GENOMIC DNA]</scope>
    <source>
        <strain evidence="2">KS3-K002</strain>
    </source>
</reference>
<comment type="caution">
    <text evidence="2">The sequence shown here is derived from an EMBL/GenBank/DDBJ whole genome shotgun (WGS) entry which is preliminary data.</text>
</comment>
<accession>A0AAE5CBZ5</accession>
<dbReference type="Proteomes" id="UP000702544">
    <property type="component" value="Unassembled WGS sequence"/>
</dbReference>
<protein>
    <submittedName>
        <fullName evidence="2">Uncharacterized protein</fullName>
    </submittedName>
</protein>
<evidence type="ECO:0000313" key="2">
    <source>
        <dbReference type="EMBL" id="NIR73589.1"/>
    </source>
</evidence>
<sequence length="156" mass="16944">MKKILLLLLVLGGLAMLDPRVREWALQFAGPIGEVGQRRSAERALDDIAAELAKAATETGVYPQPGSLRLWLQGQDLDGTDPWGSAYYLELFADSFVVGSPGPDARVRSDDDLRLAQRRVQPKPGVLINDDLQPAPPPSSAARTGKSKAMEAARRR</sequence>
<feature type="region of interest" description="Disordered" evidence="1">
    <location>
        <begin position="118"/>
        <end position="156"/>
    </location>
</feature>
<evidence type="ECO:0000256" key="1">
    <source>
        <dbReference type="SAM" id="MobiDB-lite"/>
    </source>
</evidence>
<dbReference type="AlphaFoldDB" id="A0AAE5CBZ5"/>
<name>A0AAE5CBZ5_9BACT</name>